<accession>A0A1I5R2L9</accession>
<dbReference type="Proteomes" id="UP000199227">
    <property type="component" value="Unassembled WGS sequence"/>
</dbReference>
<dbReference type="RefSeq" id="WP_092912792.1">
    <property type="nucleotide sequence ID" value="NZ_CP136592.1"/>
</dbReference>
<keyword evidence="1" id="KW-0812">Transmembrane</keyword>
<reference evidence="2 3" key="1">
    <citation type="submission" date="2016-10" db="EMBL/GenBank/DDBJ databases">
        <authorList>
            <person name="de Groot N.N."/>
        </authorList>
    </citation>
    <scope>NUCLEOTIDE SEQUENCE [LARGE SCALE GENOMIC DNA]</scope>
    <source>
        <strain evidence="2 3">EP1-55-1</strain>
    </source>
</reference>
<evidence type="ECO:0000313" key="2">
    <source>
        <dbReference type="EMBL" id="SFP52763.1"/>
    </source>
</evidence>
<sequence length="155" mass="17465">MRKAFGLMQAIMIILIMSGVALLTLKFATLQSKHYSDTFLKEQAELFLQSATEAALLEISGFDRNDHNSCIKNINIISPDSLFIAEMNISKYFLFNGKDNGGKDWPSNCRDRNKSIGYEDSHGMILLEAVVESNDSHPKIGNSKIRIVRRSLQRP</sequence>
<evidence type="ECO:0000256" key="1">
    <source>
        <dbReference type="SAM" id="Phobius"/>
    </source>
</evidence>
<dbReference type="AlphaFoldDB" id="A0A1I5R2L9"/>
<name>A0A1I5R2L9_9BACT</name>
<protein>
    <submittedName>
        <fullName evidence="2">Uncharacterized protein</fullName>
    </submittedName>
</protein>
<dbReference type="STRING" id="223786.SAMN05216234_12415"/>
<dbReference type="EMBL" id="FOXB01000024">
    <property type="protein sequence ID" value="SFP52763.1"/>
    <property type="molecule type" value="Genomic_DNA"/>
</dbReference>
<keyword evidence="3" id="KW-1185">Reference proteome</keyword>
<organism evidence="2 3">
    <name type="scientific">Hydrogenimonas thermophila</name>
    <dbReference type="NCBI Taxonomy" id="223786"/>
    <lineage>
        <taxon>Bacteria</taxon>
        <taxon>Pseudomonadati</taxon>
        <taxon>Campylobacterota</taxon>
        <taxon>Epsilonproteobacteria</taxon>
        <taxon>Campylobacterales</taxon>
        <taxon>Hydrogenimonadaceae</taxon>
        <taxon>Hydrogenimonas</taxon>
    </lineage>
</organism>
<feature type="transmembrane region" description="Helical" evidence="1">
    <location>
        <begin position="6"/>
        <end position="25"/>
    </location>
</feature>
<evidence type="ECO:0000313" key="3">
    <source>
        <dbReference type="Proteomes" id="UP000199227"/>
    </source>
</evidence>
<keyword evidence="1" id="KW-0472">Membrane</keyword>
<dbReference type="OrthoDB" id="5372904at2"/>
<gene>
    <name evidence="2" type="ORF">SAMN05216234_12415</name>
</gene>
<proteinExistence type="predicted"/>
<keyword evidence="1" id="KW-1133">Transmembrane helix</keyword>